<feature type="region of interest" description="Disordered" evidence="8">
    <location>
        <begin position="407"/>
        <end position="428"/>
    </location>
</feature>
<dbReference type="Proteomes" id="UP000037035">
    <property type="component" value="Unassembled WGS sequence"/>
</dbReference>
<feature type="region of interest" description="Disordered" evidence="8">
    <location>
        <begin position="193"/>
        <end position="241"/>
    </location>
</feature>
<name>A0A0L6V4P3_9BASI</name>
<dbReference type="VEuPathDB" id="FungiDB:VP01_2663g4"/>
<gene>
    <name evidence="10" type="ORF">VP01_2663g4</name>
</gene>
<dbReference type="Gene3D" id="3.90.1750.10">
    <property type="entry name" value="Hect, E3 ligase catalytic domains"/>
    <property type="match status" value="1"/>
</dbReference>
<dbReference type="SMART" id="SM00119">
    <property type="entry name" value="HECTc"/>
    <property type="match status" value="1"/>
</dbReference>
<dbReference type="FunFam" id="3.30.2160.10:FF:000001">
    <property type="entry name" value="E3 ubiquitin-protein ligase NEDD4-like"/>
    <property type="match status" value="1"/>
</dbReference>
<evidence type="ECO:0000256" key="6">
    <source>
        <dbReference type="ARBA" id="ARBA00034494"/>
    </source>
</evidence>
<evidence type="ECO:0000259" key="9">
    <source>
        <dbReference type="PROSITE" id="PS50237"/>
    </source>
</evidence>
<reference evidence="10 11" key="1">
    <citation type="submission" date="2015-08" db="EMBL/GenBank/DDBJ databases">
        <title>Next Generation Sequencing and Analysis of the Genome of Puccinia sorghi L Schw, the Causal Agent of Maize Common Rust.</title>
        <authorList>
            <person name="Rochi L."/>
            <person name="Burguener G."/>
            <person name="Darino M."/>
            <person name="Turjanski A."/>
            <person name="Kreff E."/>
            <person name="Dieguez M.J."/>
            <person name="Sacco F."/>
        </authorList>
    </citation>
    <scope>NUCLEOTIDE SEQUENCE [LARGE SCALE GENOMIC DNA]</scope>
    <source>
        <strain evidence="10 11">RO10H11247</strain>
    </source>
</reference>
<keyword evidence="11" id="KW-1185">Reference proteome</keyword>
<dbReference type="GO" id="GO:0005737">
    <property type="term" value="C:cytoplasm"/>
    <property type="evidence" value="ECO:0007669"/>
    <property type="project" value="TreeGrafter"/>
</dbReference>
<feature type="region of interest" description="Disordered" evidence="8">
    <location>
        <begin position="114"/>
        <end position="170"/>
    </location>
</feature>
<dbReference type="GO" id="GO:0005634">
    <property type="term" value="C:nucleus"/>
    <property type="evidence" value="ECO:0007669"/>
    <property type="project" value="TreeGrafter"/>
</dbReference>
<evidence type="ECO:0000313" key="11">
    <source>
        <dbReference type="Proteomes" id="UP000037035"/>
    </source>
</evidence>
<dbReference type="PANTHER" id="PTHR11254:SF67">
    <property type="entry name" value="E3 UBIQUITIN-PROTEIN LIGASE HUWE1"/>
    <property type="match status" value="1"/>
</dbReference>
<evidence type="ECO:0000256" key="4">
    <source>
        <dbReference type="ARBA" id="ARBA00022679"/>
    </source>
</evidence>
<feature type="region of interest" description="Disordered" evidence="8">
    <location>
        <begin position="318"/>
        <end position="349"/>
    </location>
</feature>
<comment type="similarity">
    <text evidence="6">Belongs to the UPL family. TOM1/PTR1 subfamily.</text>
</comment>
<dbReference type="OrthoDB" id="8068875at2759"/>
<feature type="compositionally biased region" description="Polar residues" evidence="8">
    <location>
        <begin position="139"/>
        <end position="154"/>
    </location>
</feature>
<dbReference type="GO" id="GO:0061630">
    <property type="term" value="F:ubiquitin protein ligase activity"/>
    <property type="evidence" value="ECO:0007669"/>
    <property type="project" value="UniProtKB-EC"/>
</dbReference>
<keyword evidence="4" id="KW-0808">Transferase</keyword>
<feature type="compositionally biased region" description="Low complexity" evidence="8">
    <location>
        <begin position="68"/>
        <end position="86"/>
    </location>
</feature>
<dbReference type="Gene3D" id="3.30.2160.10">
    <property type="entry name" value="Hect, E3 ligase catalytic domain"/>
    <property type="match status" value="1"/>
</dbReference>
<dbReference type="InterPro" id="IPR025527">
    <property type="entry name" value="HUWE1/Rev1_UBM"/>
</dbReference>
<keyword evidence="5 7" id="KW-0833">Ubl conjugation pathway</keyword>
<comment type="caution">
    <text evidence="10">The sequence shown here is derived from an EMBL/GenBank/DDBJ whole genome shotgun (WGS) entry which is preliminary data.</text>
</comment>
<evidence type="ECO:0000313" key="10">
    <source>
        <dbReference type="EMBL" id="KNZ55487.1"/>
    </source>
</evidence>
<protein>
    <recommendedName>
        <fullName evidence="3">HECT-type E3 ubiquitin transferase</fullName>
        <ecNumber evidence="3">2.3.2.26</ecNumber>
    </recommendedName>
</protein>
<accession>A0A0L6V4P3</accession>
<evidence type="ECO:0000256" key="7">
    <source>
        <dbReference type="PROSITE-ProRule" id="PRU00104"/>
    </source>
</evidence>
<dbReference type="EMBL" id="LAVV01007572">
    <property type="protein sequence ID" value="KNZ55487.1"/>
    <property type="molecule type" value="Genomic_DNA"/>
</dbReference>
<comment type="caution">
    <text evidence="7">Lacks conserved residue(s) required for the propagation of feature annotation.</text>
</comment>
<comment type="catalytic activity">
    <reaction evidence="1">
        <text>S-ubiquitinyl-[E2 ubiquitin-conjugating enzyme]-L-cysteine + [acceptor protein]-L-lysine = [E2 ubiquitin-conjugating enzyme]-L-cysteine + N(6)-ubiquitinyl-[acceptor protein]-L-lysine.</text>
        <dbReference type="EC" id="2.3.2.26"/>
    </reaction>
</comment>
<dbReference type="GO" id="GO:0006511">
    <property type="term" value="P:ubiquitin-dependent protein catabolic process"/>
    <property type="evidence" value="ECO:0007669"/>
    <property type="project" value="TreeGrafter"/>
</dbReference>
<evidence type="ECO:0000256" key="3">
    <source>
        <dbReference type="ARBA" id="ARBA00012485"/>
    </source>
</evidence>
<dbReference type="SUPFAM" id="SSF56204">
    <property type="entry name" value="Hect, E3 ligase catalytic domain"/>
    <property type="match status" value="1"/>
</dbReference>
<dbReference type="AlphaFoldDB" id="A0A0L6V4P3"/>
<dbReference type="PROSITE" id="PS50237">
    <property type="entry name" value="HECT"/>
    <property type="match status" value="1"/>
</dbReference>
<sequence length="1208" mass="131467">MPLATLPRWSEEARVFQQITSCSENPAKIQRAIFNLLSPRAKQAAKEDLLEREKFVKLANEARRVREQTVAQSSSPSAPAASAEAVSTTRDEVALLPLPVDVTGIAESLALVNASADEPNAPTSQPSGNEDAEMHDGTSLGNPQSQDVANSESTPVPVGSVPENNAMQGVDSQNDIVEVINLARQLADRIGSTAEGSGVQDPTESSQPPSNSESGLPQPEDTSNQAPVASESTNAASTAAPSQRVTIMINGAEVDITDTGIDPTFLEALPDDMREEVLNQHFREQRPVQEELSVPVPSSISTDFLDALPPEIRAEVIRSEVADQQRRRREDQARNTATAGGNRPPADPEIDPATFLAGLDPSLREAVLLEQDDGFISTLPPNLLAEVDAMRDRVHRRQHAIRSGRARDPLTGLPVTSASPIPPASKKPPVKVDAVQVLDRSGIAALVRLMFFPQPLRRHSLQKVLVNLCENSRSRTELISTLLGLLQDGTRDAATIDRSFSQVSSRASKALTPVTPKPTTKLRRETHVGPLPHFPGESVPNLIALRCLEALSLLVTSNDRVPIYFLTEQEVHVALHKRSAKKSKGKEKSNTSITYPIVGLLALLDRTSLLKHPNLTESITSLLALIGRPLTVLAKKSEEAKNQPTGTSTSAVPAVTLSEASIVPAATDTTSNRSAARPATTSEARPSQAATDKSDAPPTTLEKAPALAAHDLRMIVNVLDSGECSSKTFSHTVTFIQAISTCPNGREVIAAELLERAKFLGNALLPDLDELSDAIREAPNAAEVRSTTLAKFSSASAQQAKLLRILKTTEFLDAHAKKQEGIQLPLPQPTSPLTLSGVDVTSPASVKLAQESQSSGMQFKSLWEKLSECLTLVQERDDMIHIATVLLPLMESFLVVCKHAGISSVKLHRGSLSPRAEELSSDAVNGFFLSFTERHRKVLNTMVRNNPGLMSGSFSILVHNPKVLEFDNKRNYFSQKLHKARSREQYGNVQLNVRRPHVFEDSFHSLARRTGDELKYGKLSVRFYDEEGVDAGGVTREWLTILVKQMLDPNYALFTGSAADSKTYQPNRASAVNPDHLGFFTFCGRVIGKALYDGRVVDAYFTLAFYKHLLGIPVGLSDLESVDPDHHRSLKWMLENDIDGIFELTFSVEADDFGSTRIVDLKPGGQEIPVTNENKAEYSRLMLSRRDLMKLSPEILSGSSRRPNSSSY</sequence>
<dbReference type="STRING" id="27349.A0A0L6V4P3"/>
<feature type="compositionally biased region" description="Low complexity" evidence="8">
    <location>
        <begin position="229"/>
        <end position="241"/>
    </location>
</feature>
<feature type="compositionally biased region" description="Polar residues" evidence="8">
    <location>
        <begin position="200"/>
        <end position="227"/>
    </location>
</feature>
<evidence type="ECO:0000256" key="5">
    <source>
        <dbReference type="ARBA" id="ARBA00022786"/>
    </source>
</evidence>
<dbReference type="InterPro" id="IPR035983">
    <property type="entry name" value="Hect_E3_ubiquitin_ligase"/>
</dbReference>
<feature type="compositionally biased region" description="Basic and acidic residues" evidence="8">
    <location>
        <begin position="318"/>
        <end position="333"/>
    </location>
</feature>
<dbReference type="FunFam" id="3.90.1750.10:FF:000003">
    <property type="entry name" value="E3 ubiquitin-protein ligase UPL1"/>
    <property type="match status" value="1"/>
</dbReference>
<organism evidence="10 11">
    <name type="scientific">Puccinia sorghi</name>
    <dbReference type="NCBI Taxonomy" id="27349"/>
    <lineage>
        <taxon>Eukaryota</taxon>
        <taxon>Fungi</taxon>
        <taxon>Dikarya</taxon>
        <taxon>Basidiomycota</taxon>
        <taxon>Pucciniomycotina</taxon>
        <taxon>Pucciniomycetes</taxon>
        <taxon>Pucciniales</taxon>
        <taxon>Pucciniaceae</taxon>
        <taxon>Puccinia</taxon>
    </lineage>
</organism>
<feature type="region of interest" description="Disordered" evidence="8">
    <location>
        <begin position="64"/>
        <end position="86"/>
    </location>
</feature>
<dbReference type="InterPro" id="IPR050409">
    <property type="entry name" value="E3_ubiq-protein_ligase"/>
</dbReference>
<proteinExistence type="inferred from homology"/>
<dbReference type="GO" id="GO:0000209">
    <property type="term" value="P:protein polyubiquitination"/>
    <property type="evidence" value="ECO:0007669"/>
    <property type="project" value="TreeGrafter"/>
</dbReference>
<dbReference type="Pfam" id="PF14377">
    <property type="entry name" value="UBM"/>
    <property type="match status" value="3"/>
</dbReference>
<evidence type="ECO:0000256" key="2">
    <source>
        <dbReference type="ARBA" id="ARBA00004906"/>
    </source>
</evidence>
<dbReference type="Pfam" id="PF00632">
    <property type="entry name" value="HECT"/>
    <property type="match status" value="1"/>
</dbReference>
<evidence type="ECO:0000256" key="8">
    <source>
        <dbReference type="SAM" id="MobiDB-lite"/>
    </source>
</evidence>
<comment type="pathway">
    <text evidence="2">Protein modification; protein ubiquitination.</text>
</comment>
<dbReference type="PANTHER" id="PTHR11254">
    <property type="entry name" value="HECT DOMAIN UBIQUITIN-PROTEIN LIGASE"/>
    <property type="match status" value="1"/>
</dbReference>
<feature type="domain" description="HECT" evidence="9">
    <location>
        <begin position="1010"/>
        <end position="1186"/>
    </location>
</feature>
<dbReference type="EC" id="2.3.2.26" evidence="3"/>
<feature type="compositionally biased region" description="Polar residues" evidence="8">
    <location>
        <begin position="667"/>
        <end position="691"/>
    </location>
</feature>
<evidence type="ECO:0000256" key="1">
    <source>
        <dbReference type="ARBA" id="ARBA00000885"/>
    </source>
</evidence>
<dbReference type="InterPro" id="IPR000569">
    <property type="entry name" value="HECT_dom"/>
</dbReference>
<feature type="region of interest" description="Disordered" evidence="8">
    <location>
        <begin position="666"/>
        <end position="700"/>
    </location>
</feature>